<reference evidence="1" key="1">
    <citation type="submission" date="2006-04" db="EMBL/GenBank/DDBJ databases">
        <authorList>
            <person name="Seshadri R."/>
            <person name="Federici B.A."/>
        </authorList>
    </citation>
    <scope>NUCLEOTIDE SEQUENCE [LARGE SCALE GENOMIC DNA]</scope>
</reference>
<dbReference type="AlphaFoldDB" id="A8PKT3"/>
<dbReference type="EMBL" id="AAQJ02000001">
    <property type="protein sequence ID" value="EDP46448.1"/>
    <property type="molecule type" value="Genomic_DNA"/>
</dbReference>
<accession>A8PKT3</accession>
<comment type="caution">
    <text evidence="1">The sequence shown here is derived from an EMBL/GenBank/DDBJ whole genome shotgun (WGS) entry which is preliminary data.</text>
</comment>
<gene>
    <name evidence="1" type="ORF">RICGR_0066</name>
</gene>
<keyword evidence="2" id="KW-1185">Reference proteome</keyword>
<protein>
    <submittedName>
        <fullName evidence="1">Uncharacterized protein</fullName>
    </submittedName>
</protein>
<name>A8PKT3_9COXI</name>
<proteinExistence type="predicted"/>
<evidence type="ECO:0000313" key="1">
    <source>
        <dbReference type="EMBL" id="EDP46448.1"/>
    </source>
</evidence>
<dbReference type="Proteomes" id="UP000054075">
    <property type="component" value="Unassembled WGS sequence"/>
</dbReference>
<sequence length="43" mass="4969">MYSQELPLLEVPPGLQISKEERYNIPQVARRPTQLPRLLPPTV</sequence>
<evidence type="ECO:0000313" key="2">
    <source>
        <dbReference type="Proteomes" id="UP000054075"/>
    </source>
</evidence>
<reference evidence="1" key="2">
    <citation type="submission" date="2007-10" db="EMBL/GenBank/DDBJ databases">
        <authorList>
            <person name="Myers G.S."/>
        </authorList>
    </citation>
    <scope>NUCLEOTIDE SEQUENCE [LARGE SCALE GENOMIC DNA]</scope>
</reference>
<organism evidence="1 2">
    <name type="scientific">Rickettsiella grylli</name>
    <dbReference type="NCBI Taxonomy" id="59196"/>
    <lineage>
        <taxon>Bacteria</taxon>
        <taxon>Pseudomonadati</taxon>
        <taxon>Pseudomonadota</taxon>
        <taxon>Gammaproteobacteria</taxon>
        <taxon>Legionellales</taxon>
        <taxon>Coxiellaceae</taxon>
        <taxon>Rickettsiella</taxon>
    </lineage>
</organism>